<feature type="compositionally biased region" description="Basic and acidic residues" evidence="1">
    <location>
        <begin position="446"/>
        <end position="459"/>
    </location>
</feature>
<dbReference type="PANTHER" id="PTHR37848:SF1">
    <property type="entry name" value="SUN DOMAIN-CONTAINING PROTEIN"/>
    <property type="match status" value="1"/>
</dbReference>
<keyword evidence="2" id="KW-0472">Membrane</keyword>
<evidence type="ECO:0000313" key="3">
    <source>
        <dbReference type="EMBL" id="EFE37549.1"/>
    </source>
</evidence>
<evidence type="ECO:0000313" key="4">
    <source>
        <dbReference type="Proteomes" id="UP000008383"/>
    </source>
</evidence>
<accession>D4DKS3</accession>
<dbReference type="PANTHER" id="PTHR37848">
    <property type="entry name" value="EXPRESSED PROTEIN"/>
    <property type="match status" value="1"/>
</dbReference>
<protein>
    <submittedName>
        <fullName evidence="3">Uncharacterized protein</fullName>
    </submittedName>
</protein>
<feature type="region of interest" description="Disordered" evidence="1">
    <location>
        <begin position="88"/>
        <end position="115"/>
    </location>
</feature>
<proteinExistence type="predicted"/>
<feature type="region of interest" description="Disordered" evidence="1">
    <location>
        <begin position="442"/>
        <end position="462"/>
    </location>
</feature>
<evidence type="ECO:0000256" key="2">
    <source>
        <dbReference type="SAM" id="Phobius"/>
    </source>
</evidence>
<evidence type="ECO:0000256" key="1">
    <source>
        <dbReference type="SAM" id="MobiDB-lite"/>
    </source>
</evidence>
<feature type="transmembrane region" description="Helical" evidence="2">
    <location>
        <begin position="360"/>
        <end position="381"/>
    </location>
</feature>
<reference evidence="4" key="1">
    <citation type="journal article" date="2011" name="Genome Biol.">
        <title>Comparative and functional genomics provide insights into the pathogenicity of dermatophytic fungi.</title>
        <authorList>
            <person name="Burmester A."/>
            <person name="Shelest E."/>
            <person name="Gloeckner G."/>
            <person name="Heddergott C."/>
            <person name="Schindler S."/>
            <person name="Staib P."/>
            <person name="Heidel A."/>
            <person name="Felder M."/>
            <person name="Petzold A."/>
            <person name="Szafranski K."/>
            <person name="Feuermann M."/>
            <person name="Pedruzzi I."/>
            <person name="Priebe S."/>
            <person name="Groth M."/>
            <person name="Winkler R."/>
            <person name="Li W."/>
            <person name="Kniemeyer O."/>
            <person name="Schroeckh V."/>
            <person name="Hertweck C."/>
            <person name="Hube B."/>
            <person name="White T.C."/>
            <person name="Platzer M."/>
            <person name="Guthke R."/>
            <person name="Heitman J."/>
            <person name="Woestemeyer J."/>
            <person name="Zipfel P.F."/>
            <person name="Monod M."/>
            <person name="Brakhage A.A."/>
        </authorList>
    </citation>
    <scope>NUCLEOTIDE SEQUENCE [LARGE SCALE GENOMIC DNA]</scope>
    <source>
        <strain evidence="4">HKI 0517</strain>
    </source>
</reference>
<gene>
    <name evidence="3" type="ORF">TRV_07797</name>
</gene>
<dbReference type="OrthoDB" id="203796at2759"/>
<dbReference type="HOGENOM" id="CLU_425260_0_0_1"/>
<dbReference type="KEGG" id="tve:TRV_07797"/>
<organism evidence="3 4">
    <name type="scientific">Trichophyton verrucosum (strain HKI 0517)</name>
    <dbReference type="NCBI Taxonomy" id="663202"/>
    <lineage>
        <taxon>Eukaryota</taxon>
        <taxon>Fungi</taxon>
        <taxon>Dikarya</taxon>
        <taxon>Ascomycota</taxon>
        <taxon>Pezizomycotina</taxon>
        <taxon>Eurotiomycetes</taxon>
        <taxon>Eurotiomycetidae</taxon>
        <taxon>Onygenales</taxon>
        <taxon>Arthrodermataceae</taxon>
        <taxon>Trichophyton</taxon>
    </lineage>
</organism>
<dbReference type="EMBL" id="ACYE01000480">
    <property type="protein sequence ID" value="EFE37549.1"/>
    <property type="molecule type" value="Genomic_DNA"/>
</dbReference>
<dbReference type="AlphaFoldDB" id="D4DKS3"/>
<dbReference type="GeneID" id="9579568"/>
<keyword evidence="2" id="KW-0812">Transmembrane</keyword>
<comment type="caution">
    <text evidence="3">The sequence shown here is derived from an EMBL/GenBank/DDBJ whole genome shotgun (WGS) entry which is preliminary data.</text>
</comment>
<keyword evidence="4" id="KW-1185">Reference proteome</keyword>
<sequence>MKHPPEGFTHVEILAAGARKGATADVGAWSCALRHPLRYMDLTPIKGTRPSDEFLFLFPFELFKDASLNIITVKVKLEETIYTNGLHDQQPVEPYTDEPSDEPPAYTDAIPGSSSQVQVSLPDLSTPGAYVNPYQEVIGSRVVKTFSGHESYLVSVHPEYTNTPSALYNAIYDQACVAPTVLISVTGTHTVKQRDGKKDSSSKVTDFDFRIETRGTILPLSSYDLTRRPLFDFYRELNVVRDNDGQSAYRGGRFRCKSSKKYKPTGAGDLEQAVMDGEQTEAETSLESMLQEWCTRYCEDKSGVKSTVEELNMAIIKNEITSIIRSTNYRGTISVNQVTTHTALTIYSPHWINKLRTNRFVWWVVVILQLWIMTWPIIVLLERRYEPVKAQYYVRRDSEYNPPFKGEVEWTKLFARAISAAALNRRKDEIVTTADVQRANDAALNGRREESAAERDRRARLNSGNGSFMDSVIGIARGVSELRSEFDHARVHRVFRNLKSKCAFERCHTSLRCRLLRRVQEQASNNYNNDETKEKQKQTNVPSSLRDMVMAVVIVSPILDTTKCANCSVGDNTCLRREKKKQEKRETIPKVLNAGRQAQDVLFLFSQGDEWSSQWSFAKNFKAMQDSGVGRTKKARLESKKPGS</sequence>
<dbReference type="Proteomes" id="UP000008383">
    <property type="component" value="Unassembled WGS sequence"/>
</dbReference>
<keyword evidence="2" id="KW-1133">Transmembrane helix</keyword>
<name>D4DKS3_TRIVH</name>
<dbReference type="RefSeq" id="XP_003018194.1">
    <property type="nucleotide sequence ID" value="XM_003018148.1"/>
</dbReference>